<accession>A0ABV1RBU6</accession>
<gene>
    <name evidence="3" type="ORF">ABS311_00565</name>
</gene>
<dbReference type="EMBL" id="JBELOE010000051">
    <property type="protein sequence ID" value="MER2490381.1"/>
    <property type="molecule type" value="Genomic_DNA"/>
</dbReference>
<sequence>MKSFEEFEQSMSKLESEAWDWIIRLDADEPMTAREKSKLIEWLSTSPAHIEQIRKINEFWGDTLLAELAISAKQRKSKQGKAKQKKGIQHSWLNPAYGFSFTFLLVICLVVATNWIQPSGVEKTSYLNQEYLTKMGQQKNIDLSDGSKIILNSGSQMRVFYSDRSRDIWLMKGEAYFAVAKDPSRPFSVYANKGRVEAVGTAFSVDLRPNGDINVVVTEGRIALSKINGDMGEDNNKRLTQAFVGGETSLFTSYKKRMKELTQMEAGEYITLLHNIDFQQTKAKVTQNIRKLSEIELEADQAWRNGELVFTGQTLVQVVNELERYTTEQIIIDDPAIESLQIGGRFRANQTDTLFENLKANFNLKIVKKSDGKVIISKP</sequence>
<evidence type="ECO:0000313" key="4">
    <source>
        <dbReference type="Proteomes" id="UP001467690"/>
    </source>
</evidence>
<dbReference type="InterPro" id="IPR006860">
    <property type="entry name" value="FecR"/>
</dbReference>
<evidence type="ECO:0000259" key="2">
    <source>
        <dbReference type="Pfam" id="PF04773"/>
    </source>
</evidence>
<keyword evidence="1" id="KW-1133">Transmembrane helix</keyword>
<dbReference type="Pfam" id="PF04773">
    <property type="entry name" value="FecR"/>
    <property type="match status" value="1"/>
</dbReference>
<organism evidence="3 4">
    <name type="scientific">Catenovulum sediminis</name>
    <dbReference type="NCBI Taxonomy" id="1740262"/>
    <lineage>
        <taxon>Bacteria</taxon>
        <taxon>Pseudomonadati</taxon>
        <taxon>Pseudomonadota</taxon>
        <taxon>Gammaproteobacteria</taxon>
        <taxon>Alteromonadales</taxon>
        <taxon>Alteromonadaceae</taxon>
        <taxon>Catenovulum</taxon>
    </lineage>
</organism>
<evidence type="ECO:0000256" key="1">
    <source>
        <dbReference type="SAM" id="Phobius"/>
    </source>
</evidence>
<keyword evidence="1" id="KW-0472">Membrane</keyword>
<keyword evidence="1" id="KW-0812">Transmembrane</keyword>
<keyword evidence="4" id="KW-1185">Reference proteome</keyword>
<reference evidence="3 4" key="1">
    <citation type="submission" date="2024-06" db="EMBL/GenBank/DDBJ databases">
        <authorList>
            <person name="Chen R.Y."/>
        </authorList>
    </citation>
    <scope>NUCLEOTIDE SEQUENCE [LARGE SCALE GENOMIC DNA]</scope>
    <source>
        <strain evidence="3 4">D2</strain>
    </source>
</reference>
<dbReference type="Gene3D" id="3.55.50.30">
    <property type="match status" value="1"/>
</dbReference>
<evidence type="ECO:0000313" key="3">
    <source>
        <dbReference type="EMBL" id="MER2490381.1"/>
    </source>
</evidence>
<feature type="transmembrane region" description="Helical" evidence="1">
    <location>
        <begin position="96"/>
        <end position="116"/>
    </location>
</feature>
<dbReference type="Gene3D" id="2.60.120.1440">
    <property type="match status" value="1"/>
</dbReference>
<proteinExistence type="predicted"/>
<comment type="caution">
    <text evidence="3">The sequence shown here is derived from an EMBL/GenBank/DDBJ whole genome shotgun (WGS) entry which is preliminary data.</text>
</comment>
<dbReference type="PANTHER" id="PTHR30273">
    <property type="entry name" value="PERIPLASMIC SIGNAL SENSOR AND SIGMA FACTOR ACTIVATOR FECR-RELATED"/>
    <property type="match status" value="1"/>
</dbReference>
<dbReference type="PANTHER" id="PTHR30273:SF2">
    <property type="entry name" value="PROTEIN FECR"/>
    <property type="match status" value="1"/>
</dbReference>
<dbReference type="RefSeq" id="WP_350400199.1">
    <property type="nucleotide sequence ID" value="NZ_JBELOE010000051.1"/>
</dbReference>
<dbReference type="Proteomes" id="UP001467690">
    <property type="component" value="Unassembled WGS sequence"/>
</dbReference>
<dbReference type="PIRSF" id="PIRSF018266">
    <property type="entry name" value="FecR"/>
    <property type="match status" value="1"/>
</dbReference>
<feature type="domain" description="FecR protein" evidence="2">
    <location>
        <begin position="130"/>
        <end position="222"/>
    </location>
</feature>
<protein>
    <submittedName>
        <fullName evidence="3">FecR domain-containing protein</fullName>
    </submittedName>
</protein>
<dbReference type="InterPro" id="IPR012373">
    <property type="entry name" value="Ferrdict_sens_TM"/>
</dbReference>
<name>A0ABV1RBU6_9ALTE</name>